<name>A0A392RSL9_9FABA</name>
<keyword evidence="2" id="KW-1185">Reference proteome</keyword>
<proteinExistence type="predicted"/>
<dbReference type="EMBL" id="LXQA010264797">
    <property type="protein sequence ID" value="MCI39202.1"/>
    <property type="molecule type" value="Genomic_DNA"/>
</dbReference>
<sequence length="23" mass="2509">CRFGIAGTLMSEAITIDAHQCRD</sequence>
<organism evidence="1 2">
    <name type="scientific">Trifolium medium</name>
    <dbReference type="NCBI Taxonomy" id="97028"/>
    <lineage>
        <taxon>Eukaryota</taxon>
        <taxon>Viridiplantae</taxon>
        <taxon>Streptophyta</taxon>
        <taxon>Embryophyta</taxon>
        <taxon>Tracheophyta</taxon>
        <taxon>Spermatophyta</taxon>
        <taxon>Magnoliopsida</taxon>
        <taxon>eudicotyledons</taxon>
        <taxon>Gunneridae</taxon>
        <taxon>Pentapetalae</taxon>
        <taxon>rosids</taxon>
        <taxon>fabids</taxon>
        <taxon>Fabales</taxon>
        <taxon>Fabaceae</taxon>
        <taxon>Papilionoideae</taxon>
        <taxon>50 kb inversion clade</taxon>
        <taxon>NPAAA clade</taxon>
        <taxon>Hologalegina</taxon>
        <taxon>IRL clade</taxon>
        <taxon>Trifolieae</taxon>
        <taxon>Trifolium</taxon>
    </lineage>
</organism>
<protein>
    <submittedName>
        <fullName evidence="1">Uncharacterized protein</fullName>
    </submittedName>
</protein>
<dbReference type="AlphaFoldDB" id="A0A392RSL9"/>
<reference evidence="1 2" key="1">
    <citation type="journal article" date="2018" name="Front. Plant Sci.">
        <title>Red Clover (Trifolium pratense) and Zigzag Clover (T. medium) - A Picture of Genomic Similarities and Differences.</title>
        <authorList>
            <person name="Dluhosova J."/>
            <person name="Istvanek J."/>
            <person name="Nedelnik J."/>
            <person name="Repkova J."/>
        </authorList>
    </citation>
    <scope>NUCLEOTIDE SEQUENCE [LARGE SCALE GENOMIC DNA]</scope>
    <source>
        <strain evidence="2">cv. 10/8</strain>
        <tissue evidence="1">Leaf</tissue>
    </source>
</reference>
<comment type="caution">
    <text evidence="1">The sequence shown here is derived from an EMBL/GenBank/DDBJ whole genome shotgun (WGS) entry which is preliminary data.</text>
</comment>
<dbReference type="Proteomes" id="UP000265520">
    <property type="component" value="Unassembled WGS sequence"/>
</dbReference>
<feature type="non-terminal residue" evidence="1">
    <location>
        <position position="1"/>
    </location>
</feature>
<accession>A0A392RSL9</accession>
<evidence type="ECO:0000313" key="2">
    <source>
        <dbReference type="Proteomes" id="UP000265520"/>
    </source>
</evidence>
<evidence type="ECO:0000313" key="1">
    <source>
        <dbReference type="EMBL" id="MCI39202.1"/>
    </source>
</evidence>